<gene>
    <name evidence="2" type="ORF">GCM10023200_23570</name>
</gene>
<comment type="caution">
    <text evidence="2">The sequence shown here is derived from an EMBL/GenBank/DDBJ whole genome shotgun (WGS) entry which is preliminary data.</text>
</comment>
<evidence type="ECO:0000313" key="2">
    <source>
        <dbReference type="EMBL" id="GAA4788380.1"/>
    </source>
</evidence>
<dbReference type="Pfam" id="PF01814">
    <property type="entry name" value="Hemerythrin"/>
    <property type="match status" value="1"/>
</dbReference>
<evidence type="ECO:0000259" key="1">
    <source>
        <dbReference type="Pfam" id="PF01814"/>
    </source>
</evidence>
<sequence length="249" mass="27026">MNNAASIADTTDTARCWWDHTQARWVRPEPGGPLVDVRDMVVVHTALLREFRLAPAAVSRVPVGARRPAARVDRHLALLCDLLHHHHAGEDALLWPPLREQAPARAAALLAEAEAQHEGLDRALGAVTAARRAWVESVDAGARDALVEALRELHLLLAEHLDTEERTLLPLAAAHLTEAQWRAVGEAGAASVPKSAMLLVFGMFAYEGDPEVLATMLAEAPAPVRTLVPRLAPRVYARRAARVHGTARP</sequence>
<keyword evidence="3" id="KW-1185">Reference proteome</keyword>
<proteinExistence type="predicted"/>
<protein>
    <recommendedName>
        <fullName evidence="1">Hemerythrin-like domain-containing protein</fullName>
    </recommendedName>
</protein>
<dbReference type="InterPro" id="IPR012312">
    <property type="entry name" value="Hemerythrin-like"/>
</dbReference>
<feature type="domain" description="Hemerythrin-like" evidence="1">
    <location>
        <begin position="38"/>
        <end position="172"/>
    </location>
</feature>
<organism evidence="2 3">
    <name type="scientific">Actinomycetospora chlora</name>
    <dbReference type="NCBI Taxonomy" id="663608"/>
    <lineage>
        <taxon>Bacteria</taxon>
        <taxon>Bacillati</taxon>
        <taxon>Actinomycetota</taxon>
        <taxon>Actinomycetes</taxon>
        <taxon>Pseudonocardiales</taxon>
        <taxon>Pseudonocardiaceae</taxon>
        <taxon>Actinomycetospora</taxon>
    </lineage>
</organism>
<dbReference type="EMBL" id="BAABHO010000016">
    <property type="protein sequence ID" value="GAA4788380.1"/>
    <property type="molecule type" value="Genomic_DNA"/>
</dbReference>
<accession>A0ABP9B2K4</accession>
<reference evidence="3" key="1">
    <citation type="journal article" date="2019" name="Int. J. Syst. Evol. Microbiol.">
        <title>The Global Catalogue of Microorganisms (GCM) 10K type strain sequencing project: providing services to taxonomists for standard genome sequencing and annotation.</title>
        <authorList>
            <consortium name="The Broad Institute Genomics Platform"/>
            <consortium name="The Broad Institute Genome Sequencing Center for Infectious Disease"/>
            <person name="Wu L."/>
            <person name="Ma J."/>
        </authorList>
    </citation>
    <scope>NUCLEOTIDE SEQUENCE [LARGE SCALE GENOMIC DNA]</scope>
    <source>
        <strain evidence="3">JCM 17979</strain>
    </source>
</reference>
<dbReference type="Gene3D" id="1.20.120.520">
    <property type="entry name" value="nmb1532 protein domain like"/>
    <property type="match status" value="1"/>
</dbReference>
<name>A0ABP9B2K4_9PSEU</name>
<dbReference type="Proteomes" id="UP001500928">
    <property type="component" value="Unassembled WGS sequence"/>
</dbReference>
<dbReference type="RefSeq" id="WP_345414441.1">
    <property type="nucleotide sequence ID" value="NZ_BAABHO010000016.1"/>
</dbReference>
<evidence type="ECO:0000313" key="3">
    <source>
        <dbReference type="Proteomes" id="UP001500928"/>
    </source>
</evidence>